<reference evidence="4" key="1">
    <citation type="submission" date="2021-03" db="EMBL/GenBank/DDBJ databases">
        <authorList>
            <person name="Tagirdzhanova G."/>
        </authorList>
    </citation>
    <scope>NUCLEOTIDE SEQUENCE</scope>
</reference>
<dbReference type="Pfam" id="PF00176">
    <property type="entry name" value="SNF2-rel_dom"/>
    <property type="match status" value="1"/>
</dbReference>
<dbReference type="InterPro" id="IPR027417">
    <property type="entry name" value="P-loop_NTPase"/>
</dbReference>
<feature type="domain" description="Helicase ATP-binding" evidence="3">
    <location>
        <begin position="91"/>
        <end position="301"/>
    </location>
</feature>
<dbReference type="InterPro" id="IPR000330">
    <property type="entry name" value="SNF2_N"/>
</dbReference>
<dbReference type="InterPro" id="IPR050496">
    <property type="entry name" value="SNF2_RAD54_helicase_repair"/>
</dbReference>
<evidence type="ECO:0000313" key="4">
    <source>
        <dbReference type="EMBL" id="CAF9930954.1"/>
    </source>
</evidence>
<comment type="caution">
    <text evidence="4">The sequence shown here is derived from an EMBL/GenBank/DDBJ whole genome shotgun (WGS) entry which is preliminary data.</text>
</comment>
<evidence type="ECO:0000256" key="2">
    <source>
        <dbReference type="ARBA" id="ARBA00022840"/>
    </source>
</evidence>
<dbReference type="SUPFAM" id="SSF52540">
    <property type="entry name" value="P-loop containing nucleoside triphosphate hydrolases"/>
    <property type="match status" value="1"/>
</dbReference>
<dbReference type="PANTHER" id="PTHR45629:SF7">
    <property type="entry name" value="DNA EXCISION REPAIR PROTEIN ERCC-6-RELATED"/>
    <property type="match status" value="1"/>
</dbReference>
<dbReference type="PANTHER" id="PTHR45629">
    <property type="entry name" value="SNF2/RAD54 FAMILY MEMBER"/>
    <property type="match status" value="1"/>
</dbReference>
<proteinExistence type="predicted"/>
<dbReference type="Proteomes" id="UP000664169">
    <property type="component" value="Unassembled WGS sequence"/>
</dbReference>
<evidence type="ECO:0000256" key="1">
    <source>
        <dbReference type="ARBA" id="ARBA00022741"/>
    </source>
</evidence>
<dbReference type="AlphaFoldDB" id="A0A8H3IXF0"/>
<dbReference type="EMBL" id="CAJPDQ010000037">
    <property type="protein sequence ID" value="CAF9930954.1"/>
    <property type="molecule type" value="Genomic_DNA"/>
</dbReference>
<gene>
    <name evidence="4" type="ORF">GOMPHAMPRED_005778</name>
</gene>
<dbReference type="PROSITE" id="PS51192">
    <property type="entry name" value="HELICASE_ATP_BIND_1"/>
    <property type="match status" value="1"/>
</dbReference>
<dbReference type="OrthoDB" id="4161576at2759"/>
<keyword evidence="5" id="KW-1185">Reference proteome</keyword>
<dbReference type="GO" id="GO:0005524">
    <property type="term" value="F:ATP binding"/>
    <property type="evidence" value="ECO:0007669"/>
    <property type="project" value="InterPro"/>
</dbReference>
<dbReference type="Gene3D" id="3.40.50.10810">
    <property type="entry name" value="Tandem AAA-ATPase domain"/>
    <property type="match status" value="1"/>
</dbReference>
<dbReference type="InterPro" id="IPR014001">
    <property type="entry name" value="Helicase_ATP-bd"/>
</dbReference>
<dbReference type="SMART" id="SM00487">
    <property type="entry name" value="DEXDc"/>
    <property type="match status" value="1"/>
</dbReference>
<keyword evidence="2" id="KW-0067">ATP-binding</keyword>
<accession>A0A8H3IXF0</accession>
<dbReference type="InterPro" id="IPR038718">
    <property type="entry name" value="SNF2-like_sf"/>
</dbReference>
<organism evidence="4 5">
    <name type="scientific">Gomphillus americanus</name>
    <dbReference type="NCBI Taxonomy" id="1940652"/>
    <lineage>
        <taxon>Eukaryota</taxon>
        <taxon>Fungi</taxon>
        <taxon>Dikarya</taxon>
        <taxon>Ascomycota</taxon>
        <taxon>Pezizomycotina</taxon>
        <taxon>Lecanoromycetes</taxon>
        <taxon>OSLEUM clade</taxon>
        <taxon>Ostropomycetidae</taxon>
        <taxon>Ostropales</taxon>
        <taxon>Graphidaceae</taxon>
        <taxon>Gomphilloideae</taxon>
        <taxon>Gomphillus</taxon>
    </lineage>
</organism>
<keyword evidence="1" id="KW-0547">Nucleotide-binding</keyword>
<name>A0A8H3IXF0_9LECA</name>
<sequence length="345" mass="39214">MYRKHEDYMIGWIAALTVELAVAKAVLDEPHTNLDSLQTEDNGFKPNSICGKRPSSPSQFTANLDFALKSHQVTGILAGYNREKDAFPFHVLADNCGLGKTCQILHIIYYINAYYEQKESTEYRPTVILAPQAVCSNWIDDAIRMFPERPVGPRVVTLYEKQLSKNAANFTKISEPLSYVKNLDPENPETGRYIIESTYQTFCNQALTLVEERRLQRQIQEKIPEGERKSNFDPSDFDLVWDYPLERLVIDEGHNAKNPYTRTNAALCRLEDLRNFWFISATPIDNAAEDVLGMTKLMKGLLERADLVTLLTMALRCSSLLSPTTTSSLMKIVSAPYCYNYQAGR</sequence>
<protein>
    <recommendedName>
        <fullName evidence="3">Helicase ATP-binding domain-containing protein</fullName>
    </recommendedName>
</protein>
<evidence type="ECO:0000313" key="5">
    <source>
        <dbReference type="Proteomes" id="UP000664169"/>
    </source>
</evidence>
<evidence type="ECO:0000259" key="3">
    <source>
        <dbReference type="PROSITE" id="PS51192"/>
    </source>
</evidence>